<evidence type="ECO:0000259" key="2">
    <source>
        <dbReference type="Pfam" id="PF14214"/>
    </source>
</evidence>
<dbReference type="AlphaFoldDB" id="A0A2X0MSB0"/>
<dbReference type="Proteomes" id="UP000249464">
    <property type="component" value="Unassembled WGS sequence"/>
</dbReference>
<sequence length="334" mass="37239">MQNGQRGQRDGQLDAGLAPPPPPPERRVRRARIALKPLKARLSIRDELGPQTAVCTHCKARNWECERSRSTGHSSTCCWQGKVQLLPPPQPNPEYRRLLEGSDSGRLLLPTTSVRKAKVFRKNARSYNNALLCTSLAAQFDQTRQGTLGLPCIASLVAFTMDPMLAQTWLIDLVEATDTRIRDGRILPSRDRSAYLHPVSSRKPAPHHGPRHHRCCNGLTPDQIRRSPSLFITVTCNPVWPEIKAALGPNDTACNRPDAIARAFEAKLKRLCDDFLGHKHRAGCFAMNGDQFLCYTSFLVFFLSTSAEIMCTGQFSCCLNLEFHPPVNSTNFPS</sequence>
<feature type="domain" description="Helitron helicase-like" evidence="2">
    <location>
        <begin position="227"/>
        <end position="281"/>
    </location>
</feature>
<feature type="region of interest" description="Disordered" evidence="1">
    <location>
        <begin position="1"/>
        <end position="27"/>
    </location>
</feature>
<protein>
    <submittedName>
        <fullName evidence="3">BQ5605_C052g12571 protein</fullName>
    </submittedName>
</protein>
<accession>A0A2X0MSB0</accession>
<evidence type="ECO:0000313" key="3">
    <source>
        <dbReference type="EMBL" id="SGZ29937.1"/>
    </source>
</evidence>
<evidence type="ECO:0000313" key="4">
    <source>
        <dbReference type="Proteomes" id="UP000249464"/>
    </source>
</evidence>
<dbReference type="Pfam" id="PF14214">
    <property type="entry name" value="Helitron_like_N"/>
    <property type="match status" value="1"/>
</dbReference>
<keyword evidence="4" id="KW-1185">Reference proteome</keyword>
<dbReference type="EMBL" id="FQNC01000099">
    <property type="protein sequence ID" value="SGZ29937.1"/>
    <property type="molecule type" value="Genomic_DNA"/>
</dbReference>
<evidence type="ECO:0000256" key="1">
    <source>
        <dbReference type="SAM" id="MobiDB-lite"/>
    </source>
</evidence>
<name>A0A2X0MSB0_9BASI</name>
<dbReference type="InterPro" id="IPR025476">
    <property type="entry name" value="Helitron_helicase-like"/>
</dbReference>
<proteinExistence type="predicted"/>
<gene>
    <name evidence="3" type="primary">BQ5605_C052g12571</name>
    <name evidence="3" type="ORF">BQ5605_C052G12571</name>
</gene>
<organism evidence="3 4">
    <name type="scientific">Microbotryum silenes-dioicae</name>
    <dbReference type="NCBI Taxonomy" id="796604"/>
    <lineage>
        <taxon>Eukaryota</taxon>
        <taxon>Fungi</taxon>
        <taxon>Dikarya</taxon>
        <taxon>Basidiomycota</taxon>
        <taxon>Pucciniomycotina</taxon>
        <taxon>Microbotryomycetes</taxon>
        <taxon>Microbotryales</taxon>
        <taxon>Microbotryaceae</taxon>
        <taxon>Microbotryum</taxon>
    </lineage>
</organism>
<reference evidence="3 4" key="1">
    <citation type="submission" date="2016-11" db="EMBL/GenBank/DDBJ databases">
        <authorList>
            <person name="Jaros S."/>
            <person name="Januszkiewicz K."/>
            <person name="Wedrychowicz H."/>
        </authorList>
    </citation>
    <scope>NUCLEOTIDE SEQUENCE [LARGE SCALE GENOMIC DNA]</scope>
</reference>